<evidence type="ECO:0000313" key="2">
    <source>
        <dbReference type="EMBL" id="GHO90698.1"/>
    </source>
</evidence>
<dbReference type="Pfam" id="PF00248">
    <property type="entry name" value="Aldo_ket_red"/>
    <property type="match status" value="1"/>
</dbReference>
<sequence length="288" mass="32399">MTIARKLFGRTGHLSSRVIFGAAALAPQTQAEADQTLEMLLRYDINHIDVAAGYGDAELRLAPWMAHYRTQFFLATKTGQRTAQAAKEELHRSLERMQVDYVDLWQFHGLVDPIEWDIALSPGGAIEAAVEAKAQGLVKAIGITGHGTQIAATHRRSLERFDFDSVLLPYNYLTMQRSYYRENFNALVATCQQRNIAVQTIKSVAQRHWMGREKTTTTWYQALETQADVDLAVHWALSRPEIFVITASDVVLAAKMLDAADRFNVSQVPTDEAMQQMVERVGMEPLFV</sequence>
<dbReference type="Gene3D" id="3.20.20.100">
    <property type="entry name" value="NADP-dependent oxidoreductase domain"/>
    <property type="match status" value="1"/>
</dbReference>
<gene>
    <name evidence="2" type="ORF">KSF_007460</name>
</gene>
<organism evidence="2 3">
    <name type="scientific">Reticulibacter mediterranei</name>
    <dbReference type="NCBI Taxonomy" id="2778369"/>
    <lineage>
        <taxon>Bacteria</taxon>
        <taxon>Bacillati</taxon>
        <taxon>Chloroflexota</taxon>
        <taxon>Ktedonobacteria</taxon>
        <taxon>Ktedonobacterales</taxon>
        <taxon>Reticulibacteraceae</taxon>
        <taxon>Reticulibacter</taxon>
    </lineage>
</organism>
<dbReference type="EMBL" id="BNJK01000001">
    <property type="protein sequence ID" value="GHO90698.1"/>
    <property type="molecule type" value="Genomic_DNA"/>
</dbReference>
<dbReference type="AlphaFoldDB" id="A0A8J3MZQ5"/>
<protein>
    <submittedName>
        <fullName evidence="2">Oxidoreductase</fullName>
    </submittedName>
</protein>
<dbReference type="CDD" id="cd19100">
    <property type="entry name" value="AKR_unchar"/>
    <property type="match status" value="1"/>
</dbReference>
<evidence type="ECO:0000313" key="3">
    <source>
        <dbReference type="Proteomes" id="UP000597444"/>
    </source>
</evidence>
<feature type="domain" description="NADP-dependent oxidoreductase" evidence="1">
    <location>
        <begin position="18"/>
        <end position="206"/>
    </location>
</feature>
<dbReference type="RefSeq" id="WP_220201645.1">
    <property type="nucleotide sequence ID" value="NZ_BNJK01000001.1"/>
</dbReference>
<dbReference type="Proteomes" id="UP000597444">
    <property type="component" value="Unassembled WGS sequence"/>
</dbReference>
<dbReference type="InterPro" id="IPR053135">
    <property type="entry name" value="AKR2_Oxidoreductase"/>
</dbReference>
<dbReference type="PANTHER" id="PTHR43312:SF1">
    <property type="entry name" value="NADP-DEPENDENT OXIDOREDUCTASE DOMAIN-CONTAINING PROTEIN"/>
    <property type="match status" value="1"/>
</dbReference>
<keyword evidence="3" id="KW-1185">Reference proteome</keyword>
<accession>A0A8J3MZQ5</accession>
<evidence type="ECO:0000259" key="1">
    <source>
        <dbReference type="Pfam" id="PF00248"/>
    </source>
</evidence>
<dbReference type="InterPro" id="IPR023210">
    <property type="entry name" value="NADP_OxRdtase_dom"/>
</dbReference>
<dbReference type="PANTHER" id="PTHR43312">
    <property type="entry name" value="D-THREO-ALDOSE 1-DEHYDROGENASE"/>
    <property type="match status" value="1"/>
</dbReference>
<proteinExistence type="predicted"/>
<comment type="caution">
    <text evidence="2">The sequence shown here is derived from an EMBL/GenBank/DDBJ whole genome shotgun (WGS) entry which is preliminary data.</text>
</comment>
<reference evidence="2" key="1">
    <citation type="submission" date="2020-10" db="EMBL/GenBank/DDBJ databases">
        <title>Taxonomic study of unclassified bacteria belonging to the class Ktedonobacteria.</title>
        <authorList>
            <person name="Yabe S."/>
            <person name="Wang C.M."/>
            <person name="Zheng Y."/>
            <person name="Sakai Y."/>
            <person name="Cavaletti L."/>
            <person name="Monciardini P."/>
            <person name="Donadio S."/>
        </authorList>
    </citation>
    <scope>NUCLEOTIDE SEQUENCE</scope>
    <source>
        <strain evidence="2">ID150040</strain>
    </source>
</reference>
<dbReference type="SUPFAM" id="SSF51430">
    <property type="entry name" value="NAD(P)-linked oxidoreductase"/>
    <property type="match status" value="1"/>
</dbReference>
<name>A0A8J3MZQ5_9CHLR</name>
<dbReference type="InterPro" id="IPR036812">
    <property type="entry name" value="NAD(P)_OxRdtase_dom_sf"/>
</dbReference>